<protein>
    <submittedName>
        <fullName evidence="6">Formate dehydrogenase accessory protein FdhE</fullName>
    </submittedName>
</protein>
<evidence type="ECO:0000313" key="5">
    <source>
        <dbReference type="EMBL" id="SMQ11883.1"/>
    </source>
</evidence>
<dbReference type="AlphaFoldDB" id="A0A238T9B0"/>
<dbReference type="InterPro" id="IPR056796">
    <property type="entry name" value="FdhE_C"/>
</dbReference>
<dbReference type="Pfam" id="PF04216">
    <property type="entry name" value="FdhE_N"/>
    <property type="match status" value="1"/>
</dbReference>
<accession>A0A238T9B0</accession>
<dbReference type="CDD" id="cd16341">
    <property type="entry name" value="FdhE"/>
    <property type="match status" value="1"/>
</dbReference>
<dbReference type="Pfam" id="PF24859">
    <property type="entry name" value="FdhE_central"/>
    <property type="match status" value="1"/>
</dbReference>
<dbReference type="InterPro" id="IPR056774">
    <property type="entry name" value="FdhE_N"/>
</dbReference>
<feature type="domain" description="FdhE C-terminal" evidence="4">
    <location>
        <begin position="219"/>
        <end position="298"/>
    </location>
</feature>
<dbReference type="SUPFAM" id="SSF144020">
    <property type="entry name" value="FdhE-like"/>
    <property type="match status" value="1"/>
</dbReference>
<dbReference type="Proteomes" id="UP000215450">
    <property type="component" value="Unassembled WGS sequence"/>
</dbReference>
<evidence type="ECO:0000256" key="1">
    <source>
        <dbReference type="ARBA" id="ARBA00022490"/>
    </source>
</evidence>
<keyword evidence="7" id="KW-1185">Reference proteome</keyword>
<dbReference type="OrthoDB" id="9794151at2"/>
<evidence type="ECO:0000259" key="4">
    <source>
        <dbReference type="Pfam" id="PF24860"/>
    </source>
</evidence>
<dbReference type="GO" id="GO:0005829">
    <property type="term" value="C:cytosol"/>
    <property type="evidence" value="ECO:0007669"/>
    <property type="project" value="TreeGrafter"/>
</dbReference>
<proteinExistence type="predicted"/>
<gene>
    <name evidence="6" type="ORF">KEBURONENSIS_00766</name>
    <name evidence="5" type="ORF">KEBURONENSIS_00887</name>
</gene>
<dbReference type="InterPro" id="IPR056797">
    <property type="entry name" value="FdhE_central"/>
</dbReference>
<keyword evidence="1" id="KW-0963">Cytoplasm</keyword>
<dbReference type="Gene3D" id="3.90.1670.10">
    <property type="entry name" value="FdhE-like domain"/>
    <property type="match status" value="1"/>
</dbReference>
<feature type="domain" description="FdhE central" evidence="3">
    <location>
        <begin position="179"/>
        <end position="217"/>
    </location>
</feature>
<organism evidence="6 7">
    <name type="scientific">Kingella negevensis</name>
    <dbReference type="NCBI Taxonomy" id="1522312"/>
    <lineage>
        <taxon>Bacteria</taxon>
        <taxon>Pseudomonadati</taxon>
        <taxon>Pseudomonadota</taxon>
        <taxon>Betaproteobacteria</taxon>
        <taxon>Neisseriales</taxon>
        <taxon>Neisseriaceae</taxon>
        <taxon>Kingella</taxon>
    </lineage>
</organism>
<dbReference type="EMBL" id="FXUV01000010">
    <property type="protein sequence ID" value="SMQ11883.1"/>
    <property type="molecule type" value="Genomic_DNA"/>
</dbReference>
<evidence type="ECO:0000259" key="3">
    <source>
        <dbReference type="Pfam" id="PF24859"/>
    </source>
</evidence>
<dbReference type="GO" id="GO:0051604">
    <property type="term" value="P:protein maturation"/>
    <property type="evidence" value="ECO:0007669"/>
    <property type="project" value="TreeGrafter"/>
</dbReference>
<dbReference type="PANTHER" id="PTHR37689">
    <property type="entry name" value="PROTEIN FDHE"/>
    <property type="match status" value="1"/>
</dbReference>
<dbReference type="GO" id="GO:0008199">
    <property type="term" value="F:ferric iron binding"/>
    <property type="evidence" value="ECO:0007669"/>
    <property type="project" value="TreeGrafter"/>
</dbReference>
<evidence type="ECO:0000313" key="6">
    <source>
        <dbReference type="EMBL" id="SNB54686.1"/>
    </source>
</evidence>
<reference evidence="5" key="1">
    <citation type="submission" date="2017-05" db="EMBL/GenBank/DDBJ databases">
        <authorList>
            <person name="Song R."/>
            <person name="Chenine A.L."/>
            <person name="Ruprecht R.M."/>
        </authorList>
    </citation>
    <scope>NUCLEOTIDE SEQUENCE</scope>
    <source>
        <strain evidence="5">Kingella_eburonensis</strain>
    </source>
</reference>
<dbReference type="PANTHER" id="PTHR37689:SF1">
    <property type="entry name" value="PROTEIN FDHE"/>
    <property type="match status" value="1"/>
</dbReference>
<reference evidence="6 7" key="2">
    <citation type="submission" date="2017-06" db="EMBL/GenBank/DDBJ databases">
        <authorList>
            <person name="Kim H.J."/>
            <person name="Triplett B.A."/>
        </authorList>
    </citation>
    <scope>NUCLEOTIDE SEQUENCE [LARGE SCALE GENOMIC DNA]</scope>
    <source>
        <strain evidence="6">Kingella_eburonensis</strain>
    </source>
</reference>
<evidence type="ECO:0000313" key="7">
    <source>
        <dbReference type="Proteomes" id="UP000215450"/>
    </source>
</evidence>
<dbReference type="STRING" id="1522312.GCA_900177895_01291"/>
<feature type="domain" description="FdhE N-terminal" evidence="2">
    <location>
        <begin position="18"/>
        <end position="171"/>
    </location>
</feature>
<dbReference type="InterPro" id="IPR024064">
    <property type="entry name" value="FdhE-like_sf"/>
</dbReference>
<evidence type="ECO:0000259" key="2">
    <source>
        <dbReference type="Pfam" id="PF04216"/>
    </source>
</evidence>
<dbReference type="RefSeq" id="WP_095061961.1">
    <property type="nucleotide sequence ID" value="NZ_FXUV02000002.1"/>
</dbReference>
<sequence length="301" mass="33268">MDIQTSEQIKNKPFFYKPFFIPPKNNIFADRAIRFDELAAEEKNSWREYLALLAELSRAQNTALNAVLPETTQPENAGATKLPESNGDTIPPLFFKCLQIITRKLQGKVNDTVQAALNTLVEQKQADVEGIAKRVLREEVPDSEQVYRIWVHAALQCAWTAWAGQLTDDDVPSVEERSVCPCCGGEAVASVVLSGGDWHGLRYLHCAVCNSRWNALRAKCTFCGDQSAIEFHQIEGADSGVLHGARGESCGKCGHYRKLLLLENQQYADPIADDLASLAVDILLGSENIQRGGHNPFLLAE</sequence>
<dbReference type="InterPro" id="IPR006452">
    <property type="entry name" value="Formate_DH_accessory"/>
</dbReference>
<dbReference type="EMBL" id="FXUV02000002">
    <property type="protein sequence ID" value="SNB54686.1"/>
    <property type="molecule type" value="Genomic_DNA"/>
</dbReference>
<name>A0A238T9B0_9NEIS</name>
<dbReference type="Pfam" id="PF24860">
    <property type="entry name" value="FdhE_C"/>
    <property type="match status" value="1"/>
</dbReference>